<evidence type="ECO:0000256" key="6">
    <source>
        <dbReference type="ARBA" id="ARBA00022989"/>
    </source>
</evidence>
<dbReference type="PANTHER" id="PTHR43357">
    <property type="entry name" value="INNER MEMBRANE ABC TRANSPORTER PERMEASE PROTEIN YDCV"/>
    <property type="match status" value="1"/>
</dbReference>
<evidence type="ECO:0000256" key="4">
    <source>
        <dbReference type="ARBA" id="ARBA00022519"/>
    </source>
</evidence>
<evidence type="ECO:0000313" key="10">
    <source>
        <dbReference type="EMBL" id="MCK0195716.1"/>
    </source>
</evidence>
<keyword evidence="4" id="KW-0997">Cell inner membrane</keyword>
<keyword evidence="6 8" id="KW-1133">Transmembrane helix</keyword>
<dbReference type="RefSeq" id="WP_247026167.1">
    <property type="nucleotide sequence ID" value="NZ_JALKCH010000002.1"/>
</dbReference>
<sequence>MRTLISRTLWTAFGATMLAFLLAPTLFTVLFSFSEARYFSFPMQSYSLRWYTAFFGAAKFQKAAIETGLLALIVTPGCLAAALCTAHAVARWEFRGKRLVDSLILSPLIVPGVVTGVAFLSLFRILHQDIGLVRMSIAMMVVCLPYAVRAVSANYGGVDRATEEAARDLGAGPLLAYLKVTLPQLKPGLLAGGVFVLVEVIDNFAVNVFLVDLDSNTLPIVAYQHIRDFDDPLVAVMSTLLSALTLALVILFNRVIGLEKLSQSR</sequence>
<dbReference type="SUPFAM" id="SSF161098">
    <property type="entry name" value="MetI-like"/>
    <property type="match status" value="1"/>
</dbReference>
<dbReference type="PROSITE" id="PS50928">
    <property type="entry name" value="ABC_TM1"/>
    <property type="match status" value="1"/>
</dbReference>
<evidence type="ECO:0000256" key="7">
    <source>
        <dbReference type="ARBA" id="ARBA00023136"/>
    </source>
</evidence>
<feature type="transmembrane region" description="Helical" evidence="8">
    <location>
        <begin position="189"/>
        <end position="213"/>
    </location>
</feature>
<keyword evidence="5 8" id="KW-0812">Transmembrane</keyword>
<feature type="domain" description="ABC transmembrane type-1" evidence="9">
    <location>
        <begin position="64"/>
        <end position="252"/>
    </location>
</feature>
<dbReference type="Gene3D" id="1.10.3720.10">
    <property type="entry name" value="MetI-like"/>
    <property type="match status" value="1"/>
</dbReference>
<evidence type="ECO:0000259" key="9">
    <source>
        <dbReference type="PROSITE" id="PS50928"/>
    </source>
</evidence>
<evidence type="ECO:0000256" key="3">
    <source>
        <dbReference type="ARBA" id="ARBA00022475"/>
    </source>
</evidence>
<evidence type="ECO:0000256" key="1">
    <source>
        <dbReference type="ARBA" id="ARBA00004429"/>
    </source>
</evidence>
<accession>A0ABT0D701</accession>
<name>A0ABT0D701_9HYPH</name>
<comment type="subcellular location">
    <subcellularLocation>
        <location evidence="1">Cell inner membrane</location>
        <topology evidence="1">Multi-pass membrane protein</topology>
    </subcellularLocation>
    <subcellularLocation>
        <location evidence="8">Cell membrane</location>
        <topology evidence="8">Multi-pass membrane protein</topology>
    </subcellularLocation>
</comment>
<feature type="transmembrane region" description="Helical" evidence="8">
    <location>
        <begin position="69"/>
        <end position="90"/>
    </location>
</feature>
<feature type="transmembrane region" description="Helical" evidence="8">
    <location>
        <begin position="102"/>
        <end position="126"/>
    </location>
</feature>
<keyword evidence="3" id="KW-1003">Cell membrane</keyword>
<reference evidence="10 11" key="1">
    <citation type="submission" date="2022-04" db="EMBL/GenBank/DDBJ databases">
        <authorList>
            <person name="Grouzdev D.S."/>
            <person name="Pantiukh K.S."/>
            <person name="Krutkina M.S."/>
        </authorList>
    </citation>
    <scope>NUCLEOTIDE SEQUENCE [LARGE SCALE GENOMIC DNA]</scope>
    <source>
        <strain evidence="10 11">6x-1</strain>
    </source>
</reference>
<gene>
    <name evidence="10" type="ORF">MWN34_02200</name>
</gene>
<comment type="similarity">
    <text evidence="8">Belongs to the binding-protein-dependent transport system permease family.</text>
</comment>
<evidence type="ECO:0000313" key="11">
    <source>
        <dbReference type="Proteomes" id="UP001203284"/>
    </source>
</evidence>
<feature type="transmembrane region" description="Helical" evidence="8">
    <location>
        <begin position="12"/>
        <end position="33"/>
    </location>
</feature>
<dbReference type="PANTHER" id="PTHR43357:SF4">
    <property type="entry name" value="INNER MEMBRANE ABC TRANSPORTER PERMEASE PROTEIN YDCV"/>
    <property type="match status" value="1"/>
</dbReference>
<feature type="transmembrane region" description="Helical" evidence="8">
    <location>
        <begin position="132"/>
        <end position="151"/>
    </location>
</feature>
<evidence type="ECO:0000256" key="8">
    <source>
        <dbReference type="RuleBase" id="RU363032"/>
    </source>
</evidence>
<keyword evidence="2 8" id="KW-0813">Transport</keyword>
<protein>
    <submittedName>
        <fullName evidence="10">ABC transporter permease</fullName>
    </submittedName>
</protein>
<evidence type="ECO:0000256" key="5">
    <source>
        <dbReference type="ARBA" id="ARBA00022692"/>
    </source>
</evidence>
<dbReference type="InterPro" id="IPR035906">
    <property type="entry name" value="MetI-like_sf"/>
</dbReference>
<keyword evidence="7 8" id="KW-0472">Membrane</keyword>
<keyword evidence="11" id="KW-1185">Reference proteome</keyword>
<organism evidence="10 11">
    <name type="scientific">Ancylobacter crimeensis</name>
    <dbReference type="NCBI Taxonomy" id="2579147"/>
    <lineage>
        <taxon>Bacteria</taxon>
        <taxon>Pseudomonadati</taxon>
        <taxon>Pseudomonadota</taxon>
        <taxon>Alphaproteobacteria</taxon>
        <taxon>Hyphomicrobiales</taxon>
        <taxon>Xanthobacteraceae</taxon>
        <taxon>Ancylobacter</taxon>
    </lineage>
</organism>
<proteinExistence type="inferred from homology"/>
<comment type="caution">
    <text evidence="10">The sequence shown here is derived from an EMBL/GenBank/DDBJ whole genome shotgun (WGS) entry which is preliminary data.</text>
</comment>
<dbReference type="Proteomes" id="UP001203284">
    <property type="component" value="Unassembled WGS sequence"/>
</dbReference>
<evidence type="ECO:0000256" key="2">
    <source>
        <dbReference type="ARBA" id="ARBA00022448"/>
    </source>
</evidence>
<dbReference type="EMBL" id="JALKCH010000002">
    <property type="protein sequence ID" value="MCK0195716.1"/>
    <property type="molecule type" value="Genomic_DNA"/>
</dbReference>
<dbReference type="CDD" id="cd06261">
    <property type="entry name" value="TM_PBP2"/>
    <property type="match status" value="1"/>
</dbReference>
<dbReference type="Pfam" id="PF00528">
    <property type="entry name" value="BPD_transp_1"/>
    <property type="match status" value="1"/>
</dbReference>
<feature type="transmembrane region" description="Helical" evidence="8">
    <location>
        <begin position="233"/>
        <end position="256"/>
    </location>
</feature>
<dbReference type="InterPro" id="IPR000515">
    <property type="entry name" value="MetI-like"/>
</dbReference>